<dbReference type="PROSITE" id="PS51904">
    <property type="entry name" value="GLYCOSYL_HYDROL_F25_2"/>
    <property type="match status" value="1"/>
</dbReference>
<dbReference type="CDD" id="cd06523">
    <property type="entry name" value="GH25_PlyB-like"/>
    <property type="match status" value="1"/>
</dbReference>
<dbReference type="RefSeq" id="WP_354368742.1">
    <property type="nucleotide sequence ID" value="NZ_JBEPLN010000014.1"/>
</dbReference>
<evidence type="ECO:0000256" key="1">
    <source>
        <dbReference type="ARBA" id="ARBA00010646"/>
    </source>
</evidence>
<feature type="compositionally biased region" description="Low complexity" evidence="2">
    <location>
        <begin position="45"/>
        <end position="58"/>
    </location>
</feature>
<reference evidence="3 4" key="1">
    <citation type="submission" date="2024-06" db="EMBL/GenBank/DDBJ databases">
        <title>Genomic Encyclopedia of Type Strains, Phase IV (KMG-IV): sequencing the most valuable type-strain genomes for metagenomic binning, comparative biology and taxonomic classification.</title>
        <authorList>
            <person name="Goeker M."/>
        </authorList>
    </citation>
    <scope>NUCLEOTIDE SEQUENCE [LARGE SCALE GENOMIC DNA]</scope>
    <source>
        <strain evidence="3 4">DSM 28302</strain>
    </source>
</reference>
<dbReference type="Proteomes" id="UP001549037">
    <property type="component" value="Unassembled WGS sequence"/>
</dbReference>
<dbReference type="SUPFAM" id="SSF51445">
    <property type="entry name" value="(Trans)glycosidases"/>
    <property type="match status" value="1"/>
</dbReference>
<dbReference type="EMBL" id="JBEPLN010000014">
    <property type="protein sequence ID" value="MET3634407.1"/>
    <property type="molecule type" value="Genomic_DNA"/>
</dbReference>
<evidence type="ECO:0000313" key="4">
    <source>
        <dbReference type="Proteomes" id="UP001549037"/>
    </source>
</evidence>
<keyword evidence="4" id="KW-1185">Reference proteome</keyword>
<proteinExistence type="inferred from homology"/>
<accession>A0ABV2JHP8</accession>
<protein>
    <submittedName>
        <fullName evidence="3">GH25 family lysozyme M1 (1,4-beta-N-acetylmuramidase)</fullName>
    </submittedName>
</protein>
<sequence>MRKRIKPIFVIVLFTLFGLVLMISRIHLNQLKKSTFETARKQIPSSNSSSSSKSSSKTKSSDEPFVLNPIIDISGWQLPSEINYDTLSKNISGTIIRVQGGSGIAFENNATHESGIDKSFKTHIKEFQKRDVPVAVYAYIRGSSVSEMKKEAQTFYKNTSPYNPTFYWVDVEEKTMSDMDKGVQAFRKELERLGAKNIGIYIGTYFMEEHGISTTGFDAVWIPTYGSDSGYYEVAPVTDLDYDLHQYTSQGYLPGFDQPLDLNQIAITKDTEKTYKKLFTIQK</sequence>
<dbReference type="InterPro" id="IPR002053">
    <property type="entry name" value="Glyco_hydro_25"/>
</dbReference>
<comment type="similarity">
    <text evidence="1">Belongs to the glycosyl hydrolase 25 family.</text>
</comment>
<dbReference type="InterPro" id="IPR017853">
    <property type="entry name" value="GH"/>
</dbReference>
<gene>
    <name evidence="3" type="ORF">ABID28_001050</name>
</gene>
<dbReference type="Gene3D" id="3.20.20.80">
    <property type="entry name" value="Glycosidases"/>
    <property type="match status" value="1"/>
</dbReference>
<organism evidence="3 4">
    <name type="scientific">Streptococcus porcorum</name>
    <dbReference type="NCBI Taxonomy" id="701526"/>
    <lineage>
        <taxon>Bacteria</taxon>
        <taxon>Bacillati</taxon>
        <taxon>Bacillota</taxon>
        <taxon>Bacilli</taxon>
        <taxon>Lactobacillales</taxon>
        <taxon>Streptococcaceae</taxon>
        <taxon>Streptococcus</taxon>
    </lineage>
</organism>
<dbReference type="PANTHER" id="PTHR34135:SF1">
    <property type="entry name" value="GLYCOSYL HYDROLASE FAMILY 25"/>
    <property type="match status" value="1"/>
</dbReference>
<dbReference type="PANTHER" id="PTHR34135">
    <property type="entry name" value="LYSOZYME"/>
    <property type="match status" value="1"/>
</dbReference>
<feature type="region of interest" description="Disordered" evidence="2">
    <location>
        <begin position="39"/>
        <end position="62"/>
    </location>
</feature>
<name>A0ABV2JHP8_9STRE</name>
<evidence type="ECO:0000256" key="2">
    <source>
        <dbReference type="SAM" id="MobiDB-lite"/>
    </source>
</evidence>
<dbReference type="Pfam" id="PF01183">
    <property type="entry name" value="Glyco_hydro_25"/>
    <property type="match status" value="1"/>
</dbReference>
<comment type="caution">
    <text evidence="3">The sequence shown here is derived from an EMBL/GenBank/DDBJ whole genome shotgun (WGS) entry which is preliminary data.</text>
</comment>
<evidence type="ECO:0000313" key="3">
    <source>
        <dbReference type="EMBL" id="MET3634407.1"/>
    </source>
</evidence>